<gene>
    <name evidence="1" type="ORF">PSALAMII_LOCUS7343</name>
</gene>
<dbReference type="OrthoDB" id="194358at2759"/>
<comment type="caution">
    <text evidence="1">The sequence shown here is derived from an EMBL/GenBank/DDBJ whole genome shotgun (WGS) entry which is preliminary data.</text>
</comment>
<evidence type="ECO:0000313" key="1">
    <source>
        <dbReference type="EMBL" id="CAG8393649.1"/>
    </source>
</evidence>
<organism evidence="1 2">
    <name type="scientific">Penicillium salamii</name>
    <dbReference type="NCBI Taxonomy" id="1612424"/>
    <lineage>
        <taxon>Eukaryota</taxon>
        <taxon>Fungi</taxon>
        <taxon>Dikarya</taxon>
        <taxon>Ascomycota</taxon>
        <taxon>Pezizomycotina</taxon>
        <taxon>Eurotiomycetes</taxon>
        <taxon>Eurotiomycetidae</taxon>
        <taxon>Eurotiales</taxon>
        <taxon>Aspergillaceae</taxon>
        <taxon>Penicillium</taxon>
    </lineage>
</organism>
<accession>A0A9W4JH34</accession>
<sequence>MFNIAMNRSVGCWVAIVVSCTSDGKACILANYWGVNLRSTNAAYLFLVLYGDWENPFL</sequence>
<name>A0A9W4JH34_9EURO</name>
<dbReference type="AlphaFoldDB" id="A0A9W4JH34"/>
<dbReference type="EMBL" id="CAJVPA010000196">
    <property type="protein sequence ID" value="CAG8393649.1"/>
    <property type="molecule type" value="Genomic_DNA"/>
</dbReference>
<protein>
    <submittedName>
        <fullName evidence="1">Uncharacterized protein</fullName>
    </submittedName>
</protein>
<reference evidence="1" key="1">
    <citation type="submission" date="2021-07" db="EMBL/GenBank/DDBJ databases">
        <authorList>
            <person name="Branca A.L. A."/>
        </authorList>
    </citation>
    <scope>NUCLEOTIDE SEQUENCE</scope>
</reference>
<proteinExistence type="predicted"/>
<dbReference type="Proteomes" id="UP001152646">
    <property type="component" value="Unassembled WGS sequence"/>
</dbReference>
<evidence type="ECO:0000313" key="2">
    <source>
        <dbReference type="Proteomes" id="UP001152646"/>
    </source>
</evidence>